<dbReference type="PANTHER" id="PTHR30336:SF4">
    <property type="entry name" value="ENVELOPE BIOGENESIS FACTOR ELYC"/>
    <property type="match status" value="1"/>
</dbReference>
<keyword evidence="4" id="KW-1185">Reference proteome</keyword>
<evidence type="ECO:0000313" key="4">
    <source>
        <dbReference type="Proteomes" id="UP000234190"/>
    </source>
</evidence>
<dbReference type="InterPro" id="IPR051599">
    <property type="entry name" value="Cell_Envelope_Assoc"/>
</dbReference>
<evidence type="ECO:0000259" key="2">
    <source>
        <dbReference type="Pfam" id="PF02698"/>
    </source>
</evidence>
<dbReference type="OrthoDB" id="9809813at2"/>
<accession>A0A2N4U7Z1</accession>
<evidence type="ECO:0000313" key="3">
    <source>
        <dbReference type="EMBL" id="PLC51141.1"/>
    </source>
</evidence>
<dbReference type="PANTHER" id="PTHR30336">
    <property type="entry name" value="INNER MEMBRANE PROTEIN, PROBABLE PERMEASE"/>
    <property type="match status" value="1"/>
</dbReference>
<dbReference type="RefSeq" id="WP_102072460.1">
    <property type="nucleotide sequence ID" value="NZ_PDNW01000002.1"/>
</dbReference>
<name>A0A2N4U7Z1_9BURK</name>
<dbReference type="AlphaFoldDB" id="A0A2N4U7Z1"/>
<dbReference type="Proteomes" id="UP000234190">
    <property type="component" value="Unassembled WGS sequence"/>
</dbReference>
<dbReference type="Gene3D" id="3.40.50.620">
    <property type="entry name" value="HUPs"/>
    <property type="match status" value="1"/>
</dbReference>
<evidence type="ECO:0000256" key="1">
    <source>
        <dbReference type="SAM" id="Phobius"/>
    </source>
</evidence>
<dbReference type="GO" id="GO:0043164">
    <property type="term" value="P:Gram-negative-bacterium-type cell wall biogenesis"/>
    <property type="evidence" value="ECO:0007669"/>
    <property type="project" value="TreeGrafter"/>
</dbReference>
<protein>
    <recommendedName>
        <fullName evidence="2">DUF218 domain-containing protein</fullName>
    </recommendedName>
</protein>
<feature type="transmembrane region" description="Helical" evidence="1">
    <location>
        <begin position="37"/>
        <end position="59"/>
    </location>
</feature>
<dbReference type="CDD" id="cd06259">
    <property type="entry name" value="YdcF-like"/>
    <property type="match status" value="1"/>
</dbReference>
<feature type="transmembrane region" description="Helical" evidence="1">
    <location>
        <begin position="6"/>
        <end position="30"/>
    </location>
</feature>
<dbReference type="GO" id="GO:0005886">
    <property type="term" value="C:plasma membrane"/>
    <property type="evidence" value="ECO:0007669"/>
    <property type="project" value="TreeGrafter"/>
</dbReference>
<dbReference type="GO" id="GO:0000270">
    <property type="term" value="P:peptidoglycan metabolic process"/>
    <property type="evidence" value="ECO:0007669"/>
    <property type="project" value="TreeGrafter"/>
</dbReference>
<keyword evidence="1" id="KW-0472">Membrane</keyword>
<feature type="domain" description="DUF218" evidence="2">
    <location>
        <begin position="79"/>
        <end position="244"/>
    </location>
</feature>
<dbReference type="EMBL" id="PDNW01000002">
    <property type="protein sequence ID" value="PLC51141.1"/>
    <property type="molecule type" value="Genomic_DNA"/>
</dbReference>
<organism evidence="3 4">
    <name type="scientific">Pollutimonas subterranea</name>
    <dbReference type="NCBI Taxonomy" id="2045210"/>
    <lineage>
        <taxon>Bacteria</taxon>
        <taxon>Pseudomonadati</taxon>
        <taxon>Pseudomonadota</taxon>
        <taxon>Betaproteobacteria</taxon>
        <taxon>Burkholderiales</taxon>
        <taxon>Alcaligenaceae</taxon>
        <taxon>Pollutimonas</taxon>
    </lineage>
</organism>
<keyword evidence="1" id="KW-0812">Transmembrane</keyword>
<sequence>MTLSSFLTNLVIPLNLSITLLVLGVVLFMLRQRKTAFFFAALGLGWALFWSLPASSLWAGGRLEQLYAHTMPMKLPNAQAIVVLGGSTANNRSNWFEPYDSDTATARVDTAAMLYKAHRAPFIIVSGAALEGNISEAQIMANALRQLDVPQQAIILESGSYTTYENAVNTSKELKQRNIDRVLLVTSALHMPRAMAVFKKQGVDAIAAPSAPQIVVPSDRGFSFWQPSMRALQASRSIVKEYVGLLVYWVRGWI</sequence>
<dbReference type="InterPro" id="IPR003848">
    <property type="entry name" value="DUF218"/>
</dbReference>
<reference evidence="3 4" key="1">
    <citation type="submission" date="2017-10" db="EMBL/GenBank/DDBJ databases">
        <title>Two draft genome sequences of Pusillimonas sp. strains isolated from a nitrate- and radionuclide-contaminated groundwater in Russia.</title>
        <authorList>
            <person name="Grouzdev D.S."/>
            <person name="Tourova T.P."/>
            <person name="Goeva M.A."/>
            <person name="Babich T.L."/>
            <person name="Sokolova D.S."/>
            <person name="Abdullin R."/>
            <person name="Poltaraus A.B."/>
            <person name="Toshchakov S.V."/>
            <person name="Nazina T.N."/>
        </authorList>
    </citation>
    <scope>NUCLEOTIDE SEQUENCE [LARGE SCALE GENOMIC DNA]</scope>
    <source>
        <strain evidence="3 4">JR1/69-3-13</strain>
    </source>
</reference>
<comment type="caution">
    <text evidence="3">The sequence shown here is derived from an EMBL/GenBank/DDBJ whole genome shotgun (WGS) entry which is preliminary data.</text>
</comment>
<keyword evidence="1" id="KW-1133">Transmembrane helix</keyword>
<dbReference type="Pfam" id="PF02698">
    <property type="entry name" value="DUF218"/>
    <property type="match status" value="1"/>
</dbReference>
<gene>
    <name evidence="3" type="ORF">CR159_02590</name>
</gene>
<proteinExistence type="predicted"/>
<dbReference type="InterPro" id="IPR014729">
    <property type="entry name" value="Rossmann-like_a/b/a_fold"/>
</dbReference>